<dbReference type="InterPro" id="IPR001638">
    <property type="entry name" value="Solute-binding_3/MltF_N"/>
</dbReference>
<evidence type="ECO:0000256" key="5">
    <source>
        <dbReference type="ARBA" id="ARBA00055538"/>
    </source>
</evidence>
<dbReference type="SUPFAM" id="SSF53850">
    <property type="entry name" value="Periplasmic binding protein-like II"/>
    <property type="match status" value="1"/>
</dbReference>
<organism evidence="9 10">
    <name type="scientific">Acidisoma silvae</name>
    <dbReference type="NCBI Taxonomy" id="2802396"/>
    <lineage>
        <taxon>Bacteria</taxon>
        <taxon>Pseudomonadati</taxon>
        <taxon>Pseudomonadota</taxon>
        <taxon>Alphaproteobacteria</taxon>
        <taxon>Acetobacterales</taxon>
        <taxon>Acidocellaceae</taxon>
        <taxon>Acidisoma</taxon>
    </lineage>
</organism>
<keyword evidence="10" id="KW-1185">Reference proteome</keyword>
<feature type="signal peptide" evidence="7">
    <location>
        <begin position="1"/>
        <end position="29"/>
    </location>
</feature>
<dbReference type="Pfam" id="PF09084">
    <property type="entry name" value="NMT1"/>
    <property type="match status" value="1"/>
</dbReference>
<evidence type="ECO:0000259" key="8">
    <source>
        <dbReference type="SMART" id="SM00062"/>
    </source>
</evidence>
<dbReference type="PANTHER" id="PTHR30024:SF21">
    <property type="entry name" value="ABC TRANSPORTER SUBSTRATE-BINDING PROTEIN"/>
    <property type="match status" value="1"/>
</dbReference>
<sequence length="326" mass="35008">MKSVYRRRFLATGLAAGALPLFSIGRARAALPGEITIDYAYYSPLSLLLKNSDALKQVLPDTKVNFVLSQGSNKALEFLRGRAIILGSAAGSATLLARANGTPVQTVYVNDHAETTALVVKKVSPIQTVADLKGKKVAVTPGTEPYAFLLQALSGAGLKPADITIVPLQHPLGHAALTRGDVDAWAGLDPFMAEGQLQNGDRLFYRNPAIITPNVLVVREDYATKQPELILKLIQAYEIVRKQAIANPDLLVTNLVKEASLTPDVAKLEIGRQSFTNPVLDDAGLAKITADGKIYQQFGFIKPSVDVAKTVAELNNRSFTDQLAHG</sequence>
<evidence type="ECO:0000256" key="1">
    <source>
        <dbReference type="ARBA" id="ARBA00004418"/>
    </source>
</evidence>
<dbReference type="SMART" id="SM00062">
    <property type="entry name" value="PBPb"/>
    <property type="match status" value="1"/>
</dbReference>
<dbReference type="NCBIfam" id="TIGR01728">
    <property type="entry name" value="SsuA_fam"/>
    <property type="match status" value="1"/>
</dbReference>
<dbReference type="RefSeq" id="WP_227321321.1">
    <property type="nucleotide sequence ID" value="NZ_JAESVB010000004.1"/>
</dbReference>
<reference evidence="9" key="1">
    <citation type="journal article" date="2021" name="Microorganisms">
        <title>Acidisoma silvae sp. nov. and Acidisomacellulosilytica sp. nov., Two Acidophilic Bacteria Isolated from Decaying Wood, Hydrolyzing Cellulose and Producing Poly-3-hydroxybutyrate.</title>
        <authorList>
            <person name="Mieszkin S."/>
            <person name="Pouder E."/>
            <person name="Uroz S."/>
            <person name="Simon-Colin C."/>
            <person name="Alain K."/>
        </authorList>
    </citation>
    <scope>NUCLEOTIDE SEQUENCE</scope>
    <source>
        <strain evidence="9">HW T2.11</strain>
    </source>
</reference>
<evidence type="ECO:0000256" key="7">
    <source>
        <dbReference type="SAM" id="SignalP"/>
    </source>
</evidence>
<protein>
    <recommendedName>
        <fullName evidence="6">Putative aliphatic sulfonates-binding protein</fullName>
    </recommendedName>
</protein>
<evidence type="ECO:0000256" key="3">
    <source>
        <dbReference type="ARBA" id="ARBA00022448"/>
    </source>
</evidence>
<evidence type="ECO:0000256" key="4">
    <source>
        <dbReference type="ARBA" id="ARBA00022729"/>
    </source>
</evidence>
<gene>
    <name evidence="9" type="ORF">ASILVAE211_10735</name>
</gene>
<comment type="function">
    <text evidence="5">Part of a binding-protein-dependent transport system for aliphatic sulfonates. Putative binding protein.</text>
</comment>
<dbReference type="EMBL" id="JAESVB010000004">
    <property type="protein sequence ID" value="MCB8875659.1"/>
    <property type="molecule type" value="Genomic_DNA"/>
</dbReference>
<evidence type="ECO:0000256" key="6">
    <source>
        <dbReference type="ARBA" id="ARBA00070228"/>
    </source>
</evidence>
<dbReference type="GO" id="GO:0042597">
    <property type="term" value="C:periplasmic space"/>
    <property type="evidence" value="ECO:0007669"/>
    <property type="project" value="UniProtKB-SubCell"/>
</dbReference>
<comment type="similarity">
    <text evidence="2">Belongs to the bacterial solute-binding protein SsuA/TauA family.</text>
</comment>
<evidence type="ECO:0000313" key="10">
    <source>
        <dbReference type="Proteomes" id="UP000708298"/>
    </source>
</evidence>
<dbReference type="PROSITE" id="PS51318">
    <property type="entry name" value="TAT"/>
    <property type="match status" value="1"/>
</dbReference>
<dbReference type="Gene3D" id="3.40.190.10">
    <property type="entry name" value="Periplasmic binding protein-like II"/>
    <property type="match status" value="2"/>
</dbReference>
<feature type="chain" id="PRO_5037523512" description="Putative aliphatic sulfonates-binding protein" evidence="7">
    <location>
        <begin position="30"/>
        <end position="326"/>
    </location>
</feature>
<evidence type="ECO:0000256" key="2">
    <source>
        <dbReference type="ARBA" id="ARBA00010742"/>
    </source>
</evidence>
<comment type="subcellular location">
    <subcellularLocation>
        <location evidence="1">Periplasm</location>
    </subcellularLocation>
</comment>
<dbReference type="InterPro" id="IPR006311">
    <property type="entry name" value="TAT_signal"/>
</dbReference>
<comment type="caution">
    <text evidence="9">The sequence shown here is derived from an EMBL/GenBank/DDBJ whole genome shotgun (WGS) entry which is preliminary data.</text>
</comment>
<keyword evidence="3" id="KW-0813">Transport</keyword>
<dbReference type="Proteomes" id="UP000708298">
    <property type="component" value="Unassembled WGS sequence"/>
</dbReference>
<reference evidence="9" key="2">
    <citation type="submission" date="2021-01" db="EMBL/GenBank/DDBJ databases">
        <authorList>
            <person name="Mieszkin S."/>
            <person name="Pouder E."/>
            <person name="Alain K."/>
        </authorList>
    </citation>
    <scope>NUCLEOTIDE SEQUENCE</scope>
    <source>
        <strain evidence="9">HW T2.11</strain>
    </source>
</reference>
<dbReference type="PANTHER" id="PTHR30024">
    <property type="entry name" value="ALIPHATIC SULFONATES-BINDING PROTEIN-RELATED"/>
    <property type="match status" value="1"/>
</dbReference>
<dbReference type="AlphaFoldDB" id="A0A963YRJ5"/>
<feature type="domain" description="Solute-binding protein family 3/N-terminal" evidence="8">
    <location>
        <begin position="34"/>
        <end position="249"/>
    </location>
</feature>
<dbReference type="GO" id="GO:0016020">
    <property type="term" value="C:membrane"/>
    <property type="evidence" value="ECO:0007669"/>
    <property type="project" value="InterPro"/>
</dbReference>
<evidence type="ECO:0000313" key="9">
    <source>
        <dbReference type="EMBL" id="MCB8875659.1"/>
    </source>
</evidence>
<dbReference type="FunFam" id="3.40.190.10:FF:000050">
    <property type="entry name" value="Sulfonate ABC transporter substrate-binding protein"/>
    <property type="match status" value="1"/>
</dbReference>
<dbReference type="GO" id="GO:0042626">
    <property type="term" value="F:ATPase-coupled transmembrane transporter activity"/>
    <property type="evidence" value="ECO:0007669"/>
    <property type="project" value="InterPro"/>
</dbReference>
<dbReference type="InterPro" id="IPR015168">
    <property type="entry name" value="SsuA/THI5"/>
</dbReference>
<keyword evidence="4 7" id="KW-0732">Signal</keyword>
<accession>A0A963YRJ5</accession>
<dbReference type="InterPro" id="IPR010067">
    <property type="entry name" value="ABC_SsuA_sub-bd"/>
</dbReference>
<name>A0A963YRJ5_9PROT</name>
<proteinExistence type="inferred from homology"/>